<evidence type="ECO:0000256" key="7">
    <source>
        <dbReference type="SAM" id="Coils"/>
    </source>
</evidence>
<keyword evidence="7" id="KW-0175">Coiled coil</keyword>
<comment type="similarity">
    <text evidence="2 6">Belongs to the Mediator complex subunit 7 family.</text>
</comment>
<feature type="region of interest" description="Disordered" evidence="8">
    <location>
        <begin position="1"/>
        <end position="21"/>
    </location>
</feature>
<dbReference type="Proteomes" id="UP000654075">
    <property type="component" value="Unassembled WGS sequence"/>
</dbReference>
<feature type="compositionally biased region" description="Low complexity" evidence="8">
    <location>
        <begin position="11"/>
        <end position="21"/>
    </location>
</feature>
<keyword evidence="3 6" id="KW-0805">Transcription regulation</keyword>
<evidence type="ECO:0000256" key="1">
    <source>
        <dbReference type="ARBA" id="ARBA00004123"/>
    </source>
</evidence>
<reference evidence="9" key="1">
    <citation type="submission" date="2021-02" db="EMBL/GenBank/DDBJ databases">
        <authorList>
            <person name="Dougan E. K."/>
            <person name="Rhodes N."/>
            <person name="Thang M."/>
            <person name="Chan C."/>
        </authorList>
    </citation>
    <scope>NUCLEOTIDE SEQUENCE</scope>
</reference>
<gene>
    <name evidence="9" type="ORF">PGLA1383_LOCUS45538</name>
</gene>
<dbReference type="GO" id="GO:0003712">
    <property type="term" value="F:transcription coregulator activity"/>
    <property type="evidence" value="ECO:0007669"/>
    <property type="project" value="InterPro"/>
</dbReference>
<dbReference type="PANTHER" id="PTHR21428:SF11">
    <property type="entry name" value="MEDIATOR OF RNA POLYMERASE II TRANSCRIPTION SUBUNIT 7"/>
    <property type="match status" value="1"/>
</dbReference>
<evidence type="ECO:0000256" key="2">
    <source>
        <dbReference type="ARBA" id="ARBA00009994"/>
    </source>
</evidence>
<dbReference type="Gene3D" id="6.10.140.200">
    <property type="match status" value="1"/>
</dbReference>
<sequence>MAVQLQGPPMTGAAGTSGASLAAFPPPPPHWRLFGPGKVLVLPPRPPTVPCYVFGEQLTLEPVAVPVDADEWLCDPEAEDLGAELLSLQRSLQTCSLDLLECLLQNPSEYPVRLRELARILKSMRGLLHVLRAREARALVLQQLREQVARKRKYLEDATSALPGLEERLTELAAAR</sequence>
<dbReference type="GO" id="GO:0016592">
    <property type="term" value="C:mediator complex"/>
    <property type="evidence" value="ECO:0007669"/>
    <property type="project" value="InterPro"/>
</dbReference>
<dbReference type="EMBL" id="CAJNNV010029555">
    <property type="protein sequence ID" value="CAE8628944.1"/>
    <property type="molecule type" value="Genomic_DNA"/>
</dbReference>
<comment type="function">
    <text evidence="6">Component of the Mediator complex, a coactivator involved in the regulated transcription of nearly all RNA polymerase II-dependent genes. Mediator functions as a bridge to convey information from gene-specific regulatory proteins to the basal RNA polymerase II transcription machinery.</text>
</comment>
<evidence type="ECO:0000256" key="4">
    <source>
        <dbReference type="ARBA" id="ARBA00023163"/>
    </source>
</evidence>
<keyword evidence="6" id="KW-0010">Activator</keyword>
<dbReference type="InterPro" id="IPR044888">
    <property type="entry name" value="Mediatior_Med7_sf"/>
</dbReference>
<dbReference type="OMA" id="LESPPCI"/>
<dbReference type="SUPFAM" id="SSF140718">
    <property type="entry name" value="Mediator hinge subcomplex-like"/>
    <property type="match status" value="1"/>
</dbReference>
<organism evidence="9 10">
    <name type="scientific">Polarella glacialis</name>
    <name type="common">Dinoflagellate</name>
    <dbReference type="NCBI Taxonomy" id="89957"/>
    <lineage>
        <taxon>Eukaryota</taxon>
        <taxon>Sar</taxon>
        <taxon>Alveolata</taxon>
        <taxon>Dinophyceae</taxon>
        <taxon>Suessiales</taxon>
        <taxon>Suessiaceae</taxon>
        <taxon>Polarella</taxon>
    </lineage>
</organism>
<comment type="subunit">
    <text evidence="6">Component of the Mediator complex.</text>
</comment>
<dbReference type="PANTHER" id="PTHR21428">
    <property type="entry name" value="MEDIATOR OF RNA POLYMERASE II TRANSCRIPTION SUBUNIT 7"/>
    <property type="match status" value="1"/>
</dbReference>
<keyword evidence="5 6" id="KW-0539">Nucleus</keyword>
<feature type="non-terminal residue" evidence="9">
    <location>
        <position position="176"/>
    </location>
</feature>
<protein>
    <recommendedName>
        <fullName evidence="6">Mediator of RNA polymerase II transcription subunit 7</fullName>
    </recommendedName>
</protein>
<feature type="coiled-coil region" evidence="7">
    <location>
        <begin position="141"/>
        <end position="175"/>
    </location>
</feature>
<keyword evidence="10" id="KW-1185">Reference proteome</keyword>
<comment type="caution">
    <text evidence="9">The sequence shown here is derived from an EMBL/GenBank/DDBJ whole genome shotgun (WGS) entry which is preliminary data.</text>
</comment>
<evidence type="ECO:0000313" key="9">
    <source>
        <dbReference type="EMBL" id="CAE8628944.1"/>
    </source>
</evidence>
<keyword evidence="4 6" id="KW-0804">Transcription</keyword>
<dbReference type="OrthoDB" id="10253553at2759"/>
<dbReference type="GO" id="GO:0070847">
    <property type="term" value="C:core mediator complex"/>
    <property type="evidence" value="ECO:0007669"/>
    <property type="project" value="TreeGrafter"/>
</dbReference>
<dbReference type="InterPro" id="IPR037212">
    <property type="entry name" value="Med7/Med21-like"/>
</dbReference>
<accession>A0A813GTJ8</accession>
<dbReference type="GO" id="GO:0006357">
    <property type="term" value="P:regulation of transcription by RNA polymerase II"/>
    <property type="evidence" value="ECO:0007669"/>
    <property type="project" value="InterPro"/>
</dbReference>
<evidence type="ECO:0000256" key="6">
    <source>
        <dbReference type="RuleBase" id="RU364060"/>
    </source>
</evidence>
<evidence type="ECO:0000256" key="3">
    <source>
        <dbReference type="ARBA" id="ARBA00023015"/>
    </source>
</evidence>
<evidence type="ECO:0000256" key="8">
    <source>
        <dbReference type="SAM" id="MobiDB-lite"/>
    </source>
</evidence>
<evidence type="ECO:0000313" key="10">
    <source>
        <dbReference type="Proteomes" id="UP000654075"/>
    </source>
</evidence>
<dbReference type="AlphaFoldDB" id="A0A813GTJ8"/>
<name>A0A813GTJ8_POLGL</name>
<dbReference type="InterPro" id="IPR009244">
    <property type="entry name" value="Mediatior_Med7"/>
</dbReference>
<comment type="subcellular location">
    <subcellularLocation>
        <location evidence="1 6">Nucleus</location>
    </subcellularLocation>
</comment>
<evidence type="ECO:0000256" key="5">
    <source>
        <dbReference type="ARBA" id="ARBA00023242"/>
    </source>
</evidence>
<dbReference type="Pfam" id="PF05983">
    <property type="entry name" value="Med7"/>
    <property type="match status" value="1"/>
</dbReference>
<proteinExistence type="inferred from homology"/>